<gene>
    <name evidence="1" type="ORF">AXFE_01600</name>
</gene>
<keyword evidence="2" id="KW-1185">Reference proteome</keyword>
<dbReference type="Gene3D" id="2.30.110.10">
    <property type="entry name" value="Electron Transport, Fmn-binding Protein, Chain A"/>
    <property type="match status" value="1"/>
</dbReference>
<evidence type="ECO:0000313" key="2">
    <source>
        <dbReference type="Proteomes" id="UP000032360"/>
    </source>
</evidence>
<dbReference type="Pfam" id="PF12900">
    <property type="entry name" value="Pyridox_ox_2"/>
    <property type="match status" value="1"/>
</dbReference>
<dbReference type="Proteomes" id="UP000032360">
    <property type="component" value="Unassembled WGS sequence"/>
</dbReference>
<sequence>MTTFDRNGLEMLTGQECLDLLESRDFGRIGLSVNALPAILPVNYRFVDGVIIVLSASGAKLSAATNKSVVAFEVDEYSSEDEYGWSVLAIGVAFRLDEEPTLISKIDNVMEVWIDADSASLLGIRPDIISGRRISGPKNIRAFGR</sequence>
<dbReference type="EMBL" id="JXYS01000002">
    <property type="protein sequence ID" value="KJF18956.1"/>
    <property type="molecule type" value="Genomic_DNA"/>
</dbReference>
<organism evidence="1 2">
    <name type="scientific">Acidithrix ferrooxidans</name>
    <dbReference type="NCBI Taxonomy" id="1280514"/>
    <lineage>
        <taxon>Bacteria</taxon>
        <taxon>Bacillati</taxon>
        <taxon>Actinomycetota</taxon>
        <taxon>Acidimicrobiia</taxon>
        <taxon>Acidimicrobiales</taxon>
        <taxon>Acidimicrobiaceae</taxon>
        <taxon>Acidithrix</taxon>
    </lineage>
</organism>
<dbReference type="RefSeq" id="WP_052604005.1">
    <property type="nucleotide sequence ID" value="NZ_JXYS01000002.1"/>
</dbReference>
<dbReference type="OrthoDB" id="5193072at2"/>
<accession>A0A0D8HPC0</accession>
<protein>
    <submittedName>
        <fullName evidence="1">Pyridoxamine 5'-phosphate oxidase</fullName>
    </submittedName>
</protein>
<proteinExistence type="predicted"/>
<dbReference type="InterPro" id="IPR024747">
    <property type="entry name" value="Pyridox_Oxase-rel"/>
</dbReference>
<comment type="caution">
    <text evidence="1">The sequence shown here is derived from an EMBL/GenBank/DDBJ whole genome shotgun (WGS) entry which is preliminary data.</text>
</comment>
<dbReference type="InterPro" id="IPR012349">
    <property type="entry name" value="Split_barrel_FMN-bd"/>
</dbReference>
<evidence type="ECO:0000313" key="1">
    <source>
        <dbReference type="EMBL" id="KJF18956.1"/>
    </source>
</evidence>
<reference evidence="1 2" key="1">
    <citation type="submission" date="2015-01" db="EMBL/GenBank/DDBJ databases">
        <title>Draft genome of the acidophilic iron oxidizer Acidithrix ferrooxidans strain Py-F3.</title>
        <authorList>
            <person name="Poehlein A."/>
            <person name="Eisen S."/>
            <person name="Schloemann M."/>
            <person name="Johnson B.D."/>
            <person name="Daniel R."/>
            <person name="Muehling M."/>
        </authorList>
    </citation>
    <scope>NUCLEOTIDE SEQUENCE [LARGE SCALE GENOMIC DNA]</scope>
    <source>
        <strain evidence="1 2">Py-F3</strain>
    </source>
</reference>
<dbReference type="SUPFAM" id="SSF50475">
    <property type="entry name" value="FMN-binding split barrel"/>
    <property type="match status" value="1"/>
</dbReference>
<dbReference type="STRING" id="1280514.AXFE_01600"/>
<name>A0A0D8HPC0_9ACTN</name>
<dbReference type="AlphaFoldDB" id="A0A0D8HPC0"/>